<sequence>MFFEARSVAIDALQSRISRRRRRKWEDQKDAINLQQRNSVQPLPQAFQDRLQGKVAQSLGPAARA</sequence>
<comment type="caution">
    <text evidence="2">The sequence shown here is derived from an EMBL/GenBank/DDBJ whole genome shotgun (WGS) entry which is preliminary data.</text>
</comment>
<reference evidence="2" key="2">
    <citation type="submission" date="2023-06" db="EMBL/GenBank/DDBJ databases">
        <authorList>
            <person name="Ma L."/>
            <person name="Liu K.-W."/>
            <person name="Li Z."/>
            <person name="Hsiao Y.-Y."/>
            <person name="Qi Y."/>
            <person name="Fu T."/>
            <person name="Tang G."/>
            <person name="Zhang D."/>
            <person name="Sun W.-H."/>
            <person name="Liu D.-K."/>
            <person name="Li Y."/>
            <person name="Chen G.-Z."/>
            <person name="Liu X.-D."/>
            <person name="Liao X.-Y."/>
            <person name="Jiang Y.-T."/>
            <person name="Yu X."/>
            <person name="Hao Y."/>
            <person name="Huang J."/>
            <person name="Zhao X.-W."/>
            <person name="Ke S."/>
            <person name="Chen Y.-Y."/>
            <person name="Wu W.-L."/>
            <person name="Hsu J.-L."/>
            <person name="Lin Y.-F."/>
            <person name="Huang M.-D."/>
            <person name="Li C.-Y."/>
            <person name="Huang L."/>
            <person name="Wang Z.-W."/>
            <person name="Zhao X."/>
            <person name="Zhong W.-Y."/>
            <person name="Peng D.-H."/>
            <person name="Ahmad S."/>
            <person name="Lan S."/>
            <person name="Zhang J.-S."/>
            <person name="Tsai W.-C."/>
            <person name="Van De Peer Y."/>
            <person name="Liu Z.-J."/>
        </authorList>
    </citation>
    <scope>NUCLEOTIDE SEQUENCE</scope>
    <source>
        <strain evidence="2">CP</strain>
        <tissue evidence="2">Leaves</tissue>
    </source>
</reference>
<name>A0AAV9D581_ACOCL</name>
<keyword evidence="3" id="KW-1185">Reference proteome</keyword>
<dbReference type="AlphaFoldDB" id="A0AAV9D581"/>
<evidence type="ECO:0000313" key="3">
    <source>
        <dbReference type="Proteomes" id="UP001180020"/>
    </source>
</evidence>
<proteinExistence type="predicted"/>
<evidence type="ECO:0000313" key="2">
    <source>
        <dbReference type="EMBL" id="KAK1296365.1"/>
    </source>
</evidence>
<dbReference type="EMBL" id="JAUJYO010000015">
    <property type="protein sequence ID" value="KAK1296365.1"/>
    <property type="molecule type" value="Genomic_DNA"/>
</dbReference>
<reference evidence="2" key="1">
    <citation type="journal article" date="2023" name="Nat. Commun.">
        <title>Diploid and tetraploid genomes of Acorus and the evolution of monocots.</title>
        <authorList>
            <person name="Ma L."/>
            <person name="Liu K.W."/>
            <person name="Li Z."/>
            <person name="Hsiao Y.Y."/>
            <person name="Qi Y."/>
            <person name="Fu T."/>
            <person name="Tang G.D."/>
            <person name="Zhang D."/>
            <person name="Sun W.H."/>
            <person name="Liu D.K."/>
            <person name="Li Y."/>
            <person name="Chen G.Z."/>
            <person name="Liu X.D."/>
            <person name="Liao X.Y."/>
            <person name="Jiang Y.T."/>
            <person name="Yu X."/>
            <person name="Hao Y."/>
            <person name="Huang J."/>
            <person name="Zhao X.W."/>
            <person name="Ke S."/>
            <person name="Chen Y.Y."/>
            <person name="Wu W.L."/>
            <person name="Hsu J.L."/>
            <person name="Lin Y.F."/>
            <person name="Huang M.D."/>
            <person name="Li C.Y."/>
            <person name="Huang L."/>
            <person name="Wang Z.W."/>
            <person name="Zhao X."/>
            <person name="Zhong W.Y."/>
            <person name="Peng D.H."/>
            <person name="Ahmad S."/>
            <person name="Lan S."/>
            <person name="Zhang J.S."/>
            <person name="Tsai W.C."/>
            <person name="Van de Peer Y."/>
            <person name="Liu Z.J."/>
        </authorList>
    </citation>
    <scope>NUCLEOTIDE SEQUENCE</scope>
    <source>
        <strain evidence="2">CP</strain>
    </source>
</reference>
<feature type="compositionally biased region" description="Polar residues" evidence="1">
    <location>
        <begin position="33"/>
        <end position="42"/>
    </location>
</feature>
<accession>A0AAV9D581</accession>
<protein>
    <submittedName>
        <fullName evidence="2">Uncharacterized protein</fullName>
    </submittedName>
</protein>
<dbReference type="Proteomes" id="UP001180020">
    <property type="component" value="Unassembled WGS sequence"/>
</dbReference>
<feature type="region of interest" description="Disordered" evidence="1">
    <location>
        <begin position="19"/>
        <end position="46"/>
    </location>
</feature>
<organism evidence="2 3">
    <name type="scientific">Acorus calamus</name>
    <name type="common">Sweet flag</name>
    <dbReference type="NCBI Taxonomy" id="4465"/>
    <lineage>
        <taxon>Eukaryota</taxon>
        <taxon>Viridiplantae</taxon>
        <taxon>Streptophyta</taxon>
        <taxon>Embryophyta</taxon>
        <taxon>Tracheophyta</taxon>
        <taxon>Spermatophyta</taxon>
        <taxon>Magnoliopsida</taxon>
        <taxon>Liliopsida</taxon>
        <taxon>Acoraceae</taxon>
        <taxon>Acorus</taxon>
    </lineage>
</organism>
<evidence type="ECO:0000256" key="1">
    <source>
        <dbReference type="SAM" id="MobiDB-lite"/>
    </source>
</evidence>
<gene>
    <name evidence="2" type="ORF">QJS10_CPB15g00777</name>
</gene>